<dbReference type="KEGG" id="apac:S7S_07055"/>
<name>A0A0B4XNE5_9GAMM</name>
<dbReference type="RefSeq" id="WP_008739319.1">
    <property type="nucleotide sequence ID" value="NZ_CP004387.1"/>
</dbReference>
<accession>A0A0B4XNE5</accession>
<dbReference type="EMBL" id="CP004387">
    <property type="protein sequence ID" value="AJD47827.1"/>
    <property type="molecule type" value="Genomic_DNA"/>
</dbReference>
<evidence type="ECO:0000313" key="1">
    <source>
        <dbReference type="EMBL" id="AJD47827.1"/>
    </source>
</evidence>
<keyword evidence="2" id="KW-1185">Reference proteome</keyword>
<protein>
    <submittedName>
        <fullName evidence="1">Uncharacterized protein</fullName>
    </submittedName>
</protein>
<organism evidence="1 2">
    <name type="scientific">Isoalcanivorax pacificus W11-5</name>
    <dbReference type="NCBI Taxonomy" id="391936"/>
    <lineage>
        <taxon>Bacteria</taxon>
        <taxon>Pseudomonadati</taxon>
        <taxon>Pseudomonadota</taxon>
        <taxon>Gammaproteobacteria</taxon>
        <taxon>Oceanospirillales</taxon>
        <taxon>Alcanivoracaceae</taxon>
        <taxon>Isoalcanivorax</taxon>
    </lineage>
</organism>
<dbReference type="AlphaFoldDB" id="A0A0B4XNE5"/>
<gene>
    <name evidence="1" type="ORF">S7S_07055</name>
</gene>
<dbReference type="HOGENOM" id="CLU_1500480_0_0_6"/>
<reference evidence="1 2" key="1">
    <citation type="journal article" date="2012" name="J. Bacteriol.">
        <title>Genome sequence of an alkane-degrading bacterium, Alcanivorax pacificus type strain W11-5, isolated from deep sea sediment.</title>
        <authorList>
            <person name="Lai Q."/>
            <person name="Shao Z."/>
        </authorList>
    </citation>
    <scope>NUCLEOTIDE SEQUENCE [LARGE SCALE GENOMIC DNA]</scope>
    <source>
        <strain evidence="1 2">W11-5</strain>
    </source>
</reference>
<evidence type="ECO:0000313" key="2">
    <source>
        <dbReference type="Proteomes" id="UP000006764"/>
    </source>
</evidence>
<sequence>MNAAVMKTSTADEVYMMTDGASEDIRFVYRVYVRIQRPNVWESFVRSIKRRKLQMAISDACRKVETLNSALDTIIKDVVIRCEEIPEPKRRNHPFSYIAEMISGSLYGIDQMRQSPDQPEGLDRLYRLACQSRNKSLKIASLLKQMEPPREIFDSQFDRGSLLLLSQQTTRALDAQIKH</sequence>
<proteinExistence type="predicted"/>
<dbReference type="Proteomes" id="UP000006764">
    <property type="component" value="Chromosome"/>
</dbReference>